<dbReference type="Pfam" id="PF01558">
    <property type="entry name" value="POR"/>
    <property type="match status" value="1"/>
</dbReference>
<keyword evidence="1 3" id="KW-0560">Oxidoreductase</keyword>
<comment type="caution">
    <text evidence="3">The sequence shown here is derived from an EMBL/GenBank/DDBJ whole genome shotgun (WGS) entry which is preliminary data.</text>
</comment>
<sequence length="179" mass="18954">MERQIEIRLTGSGGQGLILGGIILAEAALLDGKNAIQSQSYGPEARGGASKAEVIISNDEIDYPKVETADLLLALTQVACDKYAVTVKKDGILLVDSTVNIPEGIKAGKIVQVPILQTATEVVGKSMVANIVAIGAIQQLLNIVTKESLETAVLNRVPKGTEDLNRKALAEGYKLVEKY</sequence>
<dbReference type="EC" id="1.2.7.1" evidence="3"/>
<evidence type="ECO:0000313" key="3">
    <source>
        <dbReference type="EMBL" id="KXG76850.1"/>
    </source>
</evidence>
<dbReference type="PATRIC" id="fig|520762.4.peg.937"/>
<keyword evidence="4" id="KW-1185">Reference proteome</keyword>
<dbReference type="Proteomes" id="UP000070456">
    <property type="component" value="Unassembled WGS sequence"/>
</dbReference>
<dbReference type="Gene3D" id="3.40.920.10">
    <property type="entry name" value="Pyruvate-ferredoxin oxidoreductase, PFOR, domain III"/>
    <property type="match status" value="1"/>
</dbReference>
<reference evidence="3 4" key="1">
    <citation type="submission" date="2015-12" db="EMBL/GenBank/DDBJ databases">
        <title>Draft genome sequence of the thermoanaerobe Thermotalea metallivorans, an isolate from the runoff channel of the Great Artesian Basin, Australia.</title>
        <authorList>
            <person name="Patel B.K."/>
        </authorList>
    </citation>
    <scope>NUCLEOTIDE SEQUENCE [LARGE SCALE GENOMIC DNA]</scope>
    <source>
        <strain evidence="3 4">B2-1</strain>
    </source>
</reference>
<proteinExistence type="predicted"/>
<accession>A0A140L8H5</accession>
<dbReference type="InterPro" id="IPR019752">
    <property type="entry name" value="Pyrv/ketoisovalerate_OxRed_cat"/>
</dbReference>
<dbReference type="InterPro" id="IPR002869">
    <property type="entry name" value="Pyrv_flavodox_OxRed_cen"/>
</dbReference>
<dbReference type="SUPFAM" id="SSF53323">
    <property type="entry name" value="Pyruvate-ferredoxin oxidoreductase, PFOR, domain III"/>
    <property type="match status" value="1"/>
</dbReference>
<dbReference type="OrthoDB" id="9789125at2"/>
<evidence type="ECO:0000256" key="1">
    <source>
        <dbReference type="ARBA" id="ARBA00023002"/>
    </source>
</evidence>
<protein>
    <submittedName>
        <fullName evidence="3">Pyruvate synthase subunit PorC</fullName>
        <ecNumber evidence="3">1.2.7.1</ecNumber>
    </submittedName>
</protein>
<organism evidence="3 4">
    <name type="scientific">Thermotalea metallivorans</name>
    <dbReference type="NCBI Taxonomy" id="520762"/>
    <lineage>
        <taxon>Bacteria</taxon>
        <taxon>Bacillati</taxon>
        <taxon>Bacillota</taxon>
        <taxon>Clostridia</taxon>
        <taxon>Peptostreptococcales</taxon>
        <taxon>Thermotaleaceae</taxon>
        <taxon>Thermotalea</taxon>
    </lineage>
</organism>
<dbReference type="InterPro" id="IPR052554">
    <property type="entry name" value="2-oxoglutarate_synth_KorC"/>
</dbReference>
<feature type="domain" description="Pyruvate/ketoisovalerate oxidoreductase catalytic" evidence="2">
    <location>
        <begin position="13"/>
        <end position="173"/>
    </location>
</feature>
<gene>
    <name evidence="3" type="primary">porC_1</name>
    <name evidence="3" type="ORF">AN619_08420</name>
</gene>
<evidence type="ECO:0000313" key="4">
    <source>
        <dbReference type="Proteomes" id="UP000070456"/>
    </source>
</evidence>
<dbReference type="EMBL" id="LOEE01000021">
    <property type="protein sequence ID" value="KXG76850.1"/>
    <property type="molecule type" value="Genomic_DNA"/>
</dbReference>
<dbReference type="RefSeq" id="WP_068555216.1">
    <property type="nucleotide sequence ID" value="NZ_LOEE01000021.1"/>
</dbReference>
<dbReference type="STRING" id="520762.AN619_08420"/>
<dbReference type="PANTHER" id="PTHR42730">
    <property type="entry name" value="2-OXOGLUTARATE SYNTHASE SUBUNIT KORC"/>
    <property type="match status" value="1"/>
</dbReference>
<name>A0A140L8H5_9FIRM</name>
<evidence type="ECO:0000259" key="2">
    <source>
        <dbReference type="Pfam" id="PF01558"/>
    </source>
</evidence>
<keyword evidence="3" id="KW-0670">Pyruvate</keyword>
<dbReference type="AlphaFoldDB" id="A0A140L8H5"/>
<dbReference type="GO" id="GO:0019164">
    <property type="term" value="F:pyruvate synthase activity"/>
    <property type="evidence" value="ECO:0007669"/>
    <property type="project" value="UniProtKB-EC"/>
</dbReference>
<dbReference type="PANTHER" id="PTHR42730:SF1">
    <property type="entry name" value="2-OXOGLUTARATE SYNTHASE SUBUNIT KORC"/>
    <property type="match status" value="1"/>
</dbReference>